<dbReference type="Pfam" id="PF21348">
    <property type="entry name" value="RGL11_C"/>
    <property type="match status" value="1"/>
</dbReference>
<name>A0A920CWE4_9BACL</name>
<dbReference type="Gene3D" id="2.60.120.200">
    <property type="match status" value="1"/>
</dbReference>
<dbReference type="RefSeq" id="WP_213519863.1">
    <property type="nucleotide sequence ID" value="NZ_BOSE01000013.1"/>
</dbReference>
<keyword evidence="4" id="KW-1185">Reference proteome</keyword>
<dbReference type="SUPFAM" id="SSF49899">
    <property type="entry name" value="Concanavalin A-like lectins/glucanases"/>
    <property type="match status" value="1"/>
</dbReference>
<feature type="domain" description="SLH" evidence="2">
    <location>
        <begin position="1554"/>
        <end position="1615"/>
    </location>
</feature>
<feature type="domain" description="SLH" evidence="2">
    <location>
        <begin position="1490"/>
        <end position="1553"/>
    </location>
</feature>
<keyword evidence="1" id="KW-0732">Signal</keyword>
<dbReference type="Gene3D" id="2.60.40.10">
    <property type="entry name" value="Immunoglobulins"/>
    <property type="match status" value="1"/>
</dbReference>
<dbReference type="Pfam" id="PF18370">
    <property type="entry name" value="RGI_lyase"/>
    <property type="match status" value="1"/>
</dbReference>
<dbReference type="SUPFAM" id="SSF69318">
    <property type="entry name" value="Integrin alpha N-terminal domain"/>
    <property type="match status" value="1"/>
</dbReference>
<evidence type="ECO:0000256" key="1">
    <source>
        <dbReference type="SAM" id="SignalP"/>
    </source>
</evidence>
<dbReference type="Pfam" id="PF07532">
    <property type="entry name" value="Big_4"/>
    <property type="match status" value="1"/>
</dbReference>
<organism evidence="3 4">
    <name type="scientific">Paenibacillus montaniterrae</name>
    <dbReference type="NCBI Taxonomy" id="429341"/>
    <lineage>
        <taxon>Bacteria</taxon>
        <taxon>Bacillati</taxon>
        <taxon>Bacillota</taxon>
        <taxon>Bacilli</taxon>
        <taxon>Bacillales</taxon>
        <taxon>Paenibacillaceae</taxon>
        <taxon>Paenibacillus</taxon>
    </lineage>
</organism>
<dbReference type="InterPro" id="IPR013320">
    <property type="entry name" value="ConA-like_dom_sf"/>
</dbReference>
<dbReference type="Proteomes" id="UP000683139">
    <property type="component" value="Unassembled WGS sequence"/>
</dbReference>
<feature type="chain" id="PRO_5037363999" description="SLH domain-containing protein" evidence="1">
    <location>
        <begin position="38"/>
        <end position="1685"/>
    </location>
</feature>
<dbReference type="InterPro" id="IPR013783">
    <property type="entry name" value="Ig-like_fold"/>
</dbReference>
<proteinExistence type="predicted"/>
<evidence type="ECO:0000259" key="2">
    <source>
        <dbReference type="PROSITE" id="PS51272"/>
    </source>
</evidence>
<dbReference type="InterPro" id="IPR011081">
    <property type="entry name" value="Big_4"/>
</dbReference>
<evidence type="ECO:0000313" key="4">
    <source>
        <dbReference type="Proteomes" id="UP000683139"/>
    </source>
</evidence>
<comment type="caution">
    <text evidence="3">The sequence shown here is derived from an EMBL/GenBank/DDBJ whole genome shotgun (WGS) entry which is preliminary data.</text>
</comment>
<gene>
    <name evidence="3" type="ORF">J40TS1_48490</name>
</gene>
<dbReference type="InterPro" id="IPR041624">
    <property type="entry name" value="RGI_lyase"/>
</dbReference>
<feature type="domain" description="SLH" evidence="2">
    <location>
        <begin position="1622"/>
        <end position="1685"/>
    </location>
</feature>
<dbReference type="PANTHER" id="PTHR43118">
    <property type="entry name" value="RHAMNOGALACTURONAN LYASE (EUROFUNG)"/>
    <property type="match status" value="1"/>
</dbReference>
<feature type="signal peptide" evidence="1">
    <location>
        <begin position="1"/>
        <end position="37"/>
    </location>
</feature>
<dbReference type="InterPro" id="IPR034641">
    <property type="entry name" value="RGL11"/>
</dbReference>
<dbReference type="EMBL" id="BOSE01000013">
    <property type="protein sequence ID" value="GIP19207.1"/>
    <property type="molecule type" value="Genomic_DNA"/>
</dbReference>
<evidence type="ECO:0000313" key="3">
    <source>
        <dbReference type="EMBL" id="GIP19207.1"/>
    </source>
</evidence>
<dbReference type="InterPro" id="IPR001119">
    <property type="entry name" value="SLH_dom"/>
</dbReference>
<sequence length="1685" mass="183071">MLQFYTKRTRTKRFGLKQMLTAGLVVMLLAAPFNVTAASGGMPGNKEQLSLVEQFDFEHDTGGFVSGSAAVASENGVLKATGSGSGNRSAAYQYAAPVNAAEVQYTFDWKPEDVTTAANSSELLWRDANEKPLFRIVKQGGENGGIYYGAGSTGTDLSSLSQALASHSQADWLTVEVDFDFAVEQIHLRLYDKQTELLLIDSGAISLSSVEYINQIGSVMLNGNRSSGQSLQFTMYIDDFKTMASKAPAPEQLPQAVVEIVTEYAGNQAVPLNQALEDVVSILPPTVDIRLANGALRTGIPLIWSSDDYNAAVPGGYAFKGELDLSALSRVINPDELAAQVTITVEAGAAMPEKPGYVTVLYTDFGDQGALVPAYWGFTTANATLSLHTEQLAGNSTSKLHFNITDQSGGRVASRNFAQAYMGEEVVLEFDWYPGKVNDKGSNPNENGGELRITNSSNQTIFTLNHTNNAPLSYYIGNGEQRAATAIVEPEAWYHTVLVFDYVHNEIRLSLSNDSLGVHEEISLSMDGLSMDTKLGGMRLGGVRTSGNNLTWDTYLDNVALYVSPLSDHAITLVDQLPYHRIYVGQATDELASIGLPDEVEVTLADGSKAHAAIAAWEEVDPWNAAAAGVYEFRGVLDDDNDYKNPFNKTALLYVYNRLEPLSQARNTEWLDRGVIALSADDGIFVSWRLLADEYNDGVAFYLYRNGTLLNDTPLLTTNYVDTQGKPGDQYTVATVRNGRAVQDGSATALETDYLAIPLQKPEGGETATGSYTYSANDASVGDLDGDGEYEIIVKWYPSNAIDSSQSGMTGPTIFDAYKLDGTLLWRMNMGLNLTSGAHYHQFIVADLDGDGRSEFLIKTADATTVYGATEGQFDESKVISVIGNAEDNGRWVNESGKVFDGPEYISVFEGLTGKEIDTIDYVFALGDVASWGDSFHNRSDRFLAGLAYLDGKKPSVVYGRGYYERTTFAAYSLVNGKLITEWTFDSAAQGRGGGLGYHSLATGDVDNDGFDEIIAGSLVLDEDGSILYMMDGNKGRERGSHGDAMHVGAFDPDREGLHFIGVHEDPAVASLEFHDGATGETIMSFYGSVDAGRGLAANITTAPGYEFWGTAPDEVEKGGGIYNVQNKVVADSHRAAGLSVNFALYWDGDLLHELLDHTSITKYNEHTQRAELLRAFEGVASNNGTKATPTLQADILGDWREEVVLPAADSSELRIYSTTIPTEYRLYTLMHDTVYRMGIAWQNVAYNQPPHLGFYLGEDIRQQVLAGELTAPSVSYTNPPRTTTPEVTAPIVVPPVEDAGVDLSIRGDVDESTGRVRAAISEQQWSELLRKQTATKAASMVIEIASQGQAYEIALPDALLRAGKLGFELVLVTSAGTVTLPADALTAYSFAADEQVELLLSRAQTDLTLETTISLTSNGKRLAWSKAASPITLALPYELNSSQDARFLNVWQLDEQGNRTLIPRSSYNAESKQIIFQARQMASFIVEYRAASFSDISQLAWARQEIELLAAKGIIQGISQTSFQPHAPITRADYIVLLTRMLQLQQAGNTDNRASFNDVSSEAYYYEAVSLAQALGIVQGDGASFRPSASISRQDMMVMTLRALQLLNLLDTGADEHDRQLERFTDHKLVAAYAQTAAAKLIEAGIIQGSTGGKLEPQRAMTRAEAAVLLHRIFELIYSTAKKN</sequence>
<dbReference type="PROSITE" id="PS51272">
    <property type="entry name" value="SLH"/>
    <property type="match status" value="3"/>
</dbReference>
<dbReference type="PANTHER" id="PTHR43118:SF1">
    <property type="entry name" value="RHAMNOGALACTURONAN LYASE (EUROFUNG)"/>
    <property type="match status" value="1"/>
</dbReference>
<dbReference type="InterPro" id="IPR049366">
    <property type="entry name" value="RGL11_C"/>
</dbReference>
<protein>
    <recommendedName>
        <fullName evidence="2">SLH domain-containing protein</fullName>
    </recommendedName>
</protein>
<accession>A0A920CWE4</accession>
<dbReference type="CDD" id="cd10318">
    <property type="entry name" value="RGL11"/>
    <property type="match status" value="1"/>
</dbReference>
<dbReference type="Pfam" id="PF00395">
    <property type="entry name" value="SLH"/>
    <property type="match status" value="3"/>
</dbReference>
<reference evidence="3" key="1">
    <citation type="submission" date="2021-03" db="EMBL/GenBank/DDBJ databases">
        <title>Antimicrobial resistance genes in bacteria isolated from Japanese honey, and their potential for conferring macrolide and lincosamide resistance in the American foulbrood pathogen Paenibacillus larvae.</title>
        <authorList>
            <person name="Okamoto M."/>
            <person name="Kumagai M."/>
            <person name="Kanamori H."/>
            <person name="Takamatsu D."/>
        </authorList>
    </citation>
    <scope>NUCLEOTIDE SEQUENCE</scope>
    <source>
        <strain evidence="3">J40TS1</strain>
    </source>
</reference>
<dbReference type="InterPro" id="IPR028994">
    <property type="entry name" value="Integrin_alpha_N"/>
</dbReference>